<sequence>MNPSLTPLPKSSLGESRPSGGSCASGTPCSSPLSPRGSTSSDDAAPSSPIATLRTAPTSPRQHEPHLLHQGERVWQETNCYVDLWIELLHGFGLDPRAAFAFTVTQDFEGDQFTFFKFPLEDLERLYGTQVQELAIYDSLEARVLAQTLRGHTVLVEVDGFYLPNTRATSYRREHPKTTIGIDFIDPGTRRLGYFHNTGYHTLDGEDYDGVFRKLPQFAQQPDLLFPYVEFAKQARPALEGMALAEASAELLCAHLGRRPLSNPISQWRAAFPEHLDTLLERGEAFFHPYSFNLMRQLGANFEFLSKYLLWLSAQGFEIPATIPAAAQRIASESMVMQFRLVRAIARGRRDLCDDCFDVLETAYDETLPPLAALVL</sequence>
<feature type="compositionally biased region" description="Low complexity" evidence="1">
    <location>
        <begin position="30"/>
        <end position="52"/>
    </location>
</feature>
<dbReference type="InterPro" id="IPR014989">
    <property type="entry name" value="DUF1839"/>
</dbReference>
<name>A0A6J5AE23_9BURK</name>
<feature type="region of interest" description="Disordered" evidence="1">
    <location>
        <begin position="1"/>
        <end position="69"/>
    </location>
</feature>
<evidence type="ECO:0000313" key="2">
    <source>
        <dbReference type="EMBL" id="CAB3665730.1"/>
    </source>
</evidence>
<dbReference type="Pfam" id="PF08893">
    <property type="entry name" value="DUF1839"/>
    <property type="match status" value="1"/>
</dbReference>
<evidence type="ECO:0008006" key="4">
    <source>
        <dbReference type="Google" id="ProtNLM"/>
    </source>
</evidence>
<dbReference type="EMBL" id="CADIKB010000005">
    <property type="protein sequence ID" value="CAB3665730.1"/>
    <property type="molecule type" value="Genomic_DNA"/>
</dbReference>
<evidence type="ECO:0000256" key="1">
    <source>
        <dbReference type="SAM" id="MobiDB-lite"/>
    </source>
</evidence>
<protein>
    <recommendedName>
        <fullName evidence="4">DUF1839 family protein</fullName>
    </recommendedName>
</protein>
<evidence type="ECO:0000313" key="3">
    <source>
        <dbReference type="Proteomes" id="UP000494249"/>
    </source>
</evidence>
<organism evidence="2 3">
    <name type="scientific">Paraburkholderia phenoliruptrix</name>
    <dbReference type="NCBI Taxonomy" id="252970"/>
    <lineage>
        <taxon>Bacteria</taxon>
        <taxon>Pseudomonadati</taxon>
        <taxon>Pseudomonadota</taxon>
        <taxon>Betaproteobacteria</taxon>
        <taxon>Burkholderiales</taxon>
        <taxon>Burkholderiaceae</taxon>
        <taxon>Paraburkholderia</taxon>
    </lineage>
</organism>
<dbReference type="RefSeq" id="WP_028363284.1">
    <property type="nucleotide sequence ID" value="NZ_CADFGL010000002.1"/>
</dbReference>
<proteinExistence type="predicted"/>
<gene>
    <name evidence="2" type="ORF">LMG22037_01700</name>
</gene>
<dbReference type="Proteomes" id="UP000494249">
    <property type="component" value="Unassembled WGS sequence"/>
</dbReference>
<reference evidence="2 3" key="1">
    <citation type="submission" date="2020-04" db="EMBL/GenBank/DDBJ databases">
        <authorList>
            <person name="De Canck E."/>
        </authorList>
    </citation>
    <scope>NUCLEOTIDE SEQUENCE [LARGE SCALE GENOMIC DNA]</scope>
    <source>
        <strain evidence="2 3">LMG 22037</strain>
    </source>
</reference>
<dbReference type="AlphaFoldDB" id="A0A6J5AE23"/>
<accession>A0A6J5AE23</accession>